<evidence type="ECO:0000256" key="6">
    <source>
        <dbReference type="ARBA" id="ARBA00022968"/>
    </source>
</evidence>
<comment type="similarity">
    <text evidence="3">Belongs to the MNN1/MNT family.</text>
</comment>
<accession>A0A0A8L7K8</accession>
<dbReference type="InterPro" id="IPR022751">
    <property type="entry name" value="Alpha_mannosyltransferase"/>
</dbReference>
<dbReference type="PANTHER" id="PTHR31646:SF1">
    <property type="entry name" value="ALPHA-1,2-MANNOSYLTRANSFERASE MNN2"/>
    <property type="match status" value="1"/>
</dbReference>
<evidence type="ECO:0000256" key="7">
    <source>
        <dbReference type="ARBA" id="ARBA00022989"/>
    </source>
</evidence>
<dbReference type="Pfam" id="PF11051">
    <property type="entry name" value="Mannosyl_trans3"/>
    <property type="match status" value="1"/>
</dbReference>
<feature type="region of interest" description="Disordered" evidence="11">
    <location>
        <begin position="62"/>
        <end position="90"/>
    </location>
</feature>
<feature type="transmembrane region" description="Helical" evidence="12">
    <location>
        <begin position="12"/>
        <end position="32"/>
    </location>
</feature>
<keyword evidence="10" id="KW-0325">Glycoprotein</keyword>
<evidence type="ECO:0000256" key="11">
    <source>
        <dbReference type="SAM" id="MobiDB-lite"/>
    </source>
</evidence>
<evidence type="ECO:0000256" key="10">
    <source>
        <dbReference type="ARBA" id="ARBA00023180"/>
    </source>
</evidence>
<evidence type="ECO:0000256" key="2">
    <source>
        <dbReference type="ARBA" id="ARBA00004922"/>
    </source>
</evidence>
<gene>
    <name evidence="13" type="ORF">KLDO_g3123</name>
</gene>
<evidence type="ECO:0000256" key="9">
    <source>
        <dbReference type="ARBA" id="ARBA00023136"/>
    </source>
</evidence>
<evidence type="ECO:0000313" key="14">
    <source>
        <dbReference type="Proteomes" id="UP000031516"/>
    </source>
</evidence>
<name>A0A0A8L7K8_9SACH</name>
<dbReference type="GO" id="GO:0046354">
    <property type="term" value="P:mannan biosynthetic process"/>
    <property type="evidence" value="ECO:0007669"/>
    <property type="project" value="TreeGrafter"/>
</dbReference>
<sequence length="611" mass="69493">MGFATKRFQKLFKIVVAVVAAVVILNAVHIYLKSEVSMNAYKTTLKEYTQKFIDEYEYRGSLSEGSGQSVSDKDTKATGKTSGDATGNTVDEVSSASAKMKLIKGFYSQVFQYLKDFGPEGVNTPSYSKNCNLNGDIGYRKENVDQWWKLTGKELGSCLQLSHKQLMMLKHGHSNYVEALGKLVLPKDTYKGDGIVTVGGGKFSMMAFLLVKSLRNSGTGLPVEVFIPPADEGDDEFCNALLPKYNAKCIFLSDVFPDGLIKNTEFKGYQFKSLAIIASSFKNLLLLDADNYPIRNLDGIFDETPYKDNGLVLWPDFWRRTTHPAYYHITDSPISTKRVRNNMDDATPATVYTKDLKDFSSIPLHDFEGTIPDASTESGQLMINKATHFQTVLLSLYYNVYGPSWYYSIFSQRSSGEGDKETFIAAAHYHDLPFYQVRSEPRVDGYHRPNDKGFRGVCMLQHDFAQDYKRHRLAQKEIGQKYSTESADFDPDYTYQANYLSKYFSEEPVDVMFVHSHLPKFDPVELALSQDLIEDGKHIRSYRNLKRMNGYDLELESFKVFKEVVCDNRVHFKYFDKAVKAEADWTVICKYINERLSYLNDSHANALDGKF</sequence>
<dbReference type="FunFam" id="3.90.550.10:FF:000177">
    <property type="entry name" value="MNN5p Alpha-1,2-mannosyltransferase"/>
    <property type="match status" value="1"/>
</dbReference>
<reference evidence="13 14" key="1">
    <citation type="submission" date="2014-03" db="EMBL/GenBank/DDBJ databases">
        <title>The genome of Kluyveromyces dobzhanskii.</title>
        <authorList>
            <person name="Nystedt B."/>
            <person name="Astrom S."/>
        </authorList>
    </citation>
    <scope>NUCLEOTIDE SEQUENCE [LARGE SCALE GENOMIC DNA]</scope>
    <source>
        <strain evidence="13 14">CBS 2104</strain>
    </source>
</reference>
<dbReference type="PANTHER" id="PTHR31646">
    <property type="entry name" value="ALPHA-1,2-MANNOSYLTRANSFERASE MNN2"/>
    <property type="match status" value="1"/>
</dbReference>
<dbReference type="GO" id="GO:0000026">
    <property type="term" value="F:alpha-1,2-mannosyltransferase activity"/>
    <property type="evidence" value="ECO:0007669"/>
    <property type="project" value="UniProtKB-ARBA"/>
</dbReference>
<keyword evidence="5 12" id="KW-0812">Transmembrane</keyword>
<protein>
    <submittedName>
        <fullName evidence="13">WGS project CCBQ000000000 data, contig 00008</fullName>
    </submittedName>
</protein>
<dbReference type="AlphaFoldDB" id="A0A0A8L7K8"/>
<keyword evidence="8" id="KW-0333">Golgi apparatus</keyword>
<evidence type="ECO:0000256" key="5">
    <source>
        <dbReference type="ARBA" id="ARBA00022692"/>
    </source>
</evidence>
<dbReference type="SUPFAM" id="SSF53448">
    <property type="entry name" value="Nucleotide-diphospho-sugar transferases"/>
    <property type="match status" value="1"/>
</dbReference>
<feature type="compositionally biased region" description="Polar residues" evidence="11">
    <location>
        <begin position="78"/>
        <end position="90"/>
    </location>
</feature>
<evidence type="ECO:0000256" key="12">
    <source>
        <dbReference type="SAM" id="Phobius"/>
    </source>
</evidence>
<dbReference type="InterPro" id="IPR029044">
    <property type="entry name" value="Nucleotide-diphossugar_trans"/>
</dbReference>
<proteinExistence type="inferred from homology"/>
<dbReference type="Proteomes" id="UP000031516">
    <property type="component" value="Unassembled WGS sequence"/>
</dbReference>
<dbReference type="GO" id="GO:0000139">
    <property type="term" value="C:Golgi membrane"/>
    <property type="evidence" value="ECO:0007669"/>
    <property type="project" value="UniProtKB-SubCell"/>
</dbReference>
<evidence type="ECO:0000256" key="4">
    <source>
        <dbReference type="ARBA" id="ARBA00022679"/>
    </source>
</evidence>
<comment type="subcellular location">
    <subcellularLocation>
        <location evidence="1">Golgi apparatus membrane</location>
        <topology evidence="1">Single-pass type II membrane protein</topology>
    </subcellularLocation>
</comment>
<keyword evidence="4" id="KW-0808">Transferase</keyword>
<dbReference type="EMBL" id="CCBQ010000041">
    <property type="protein sequence ID" value="CDO94869.1"/>
    <property type="molecule type" value="Genomic_DNA"/>
</dbReference>
<evidence type="ECO:0000313" key="13">
    <source>
        <dbReference type="EMBL" id="CDO94869.1"/>
    </source>
</evidence>
<keyword evidence="14" id="KW-1185">Reference proteome</keyword>
<organism evidence="13 14">
    <name type="scientific">Kluyveromyces dobzhanskii CBS 2104</name>
    <dbReference type="NCBI Taxonomy" id="1427455"/>
    <lineage>
        <taxon>Eukaryota</taxon>
        <taxon>Fungi</taxon>
        <taxon>Dikarya</taxon>
        <taxon>Ascomycota</taxon>
        <taxon>Saccharomycotina</taxon>
        <taxon>Saccharomycetes</taxon>
        <taxon>Saccharomycetales</taxon>
        <taxon>Saccharomycetaceae</taxon>
        <taxon>Kluyveromyces</taxon>
    </lineage>
</organism>
<evidence type="ECO:0000256" key="1">
    <source>
        <dbReference type="ARBA" id="ARBA00004323"/>
    </source>
</evidence>
<comment type="caution">
    <text evidence="13">The sequence shown here is derived from an EMBL/GenBank/DDBJ whole genome shotgun (WGS) entry which is preliminary data.</text>
</comment>
<keyword evidence="9 12" id="KW-0472">Membrane</keyword>
<dbReference type="OrthoDB" id="430354at2759"/>
<evidence type="ECO:0000256" key="3">
    <source>
        <dbReference type="ARBA" id="ARBA00009105"/>
    </source>
</evidence>
<keyword evidence="7 12" id="KW-1133">Transmembrane helix</keyword>
<comment type="pathway">
    <text evidence="2">Protein modification; protein glycosylation.</text>
</comment>
<evidence type="ECO:0000256" key="8">
    <source>
        <dbReference type="ARBA" id="ARBA00023034"/>
    </source>
</evidence>
<keyword evidence="6" id="KW-0735">Signal-anchor</keyword>